<evidence type="ECO:0000259" key="17">
    <source>
        <dbReference type="PROSITE" id="PS51192"/>
    </source>
</evidence>
<evidence type="ECO:0000256" key="16">
    <source>
        <dbReference type="SAM" id="MobiDB-lite"/>
    </source>
</evidence>
<feature type="domain" description="Helicase C-terminal" evidence="18">
    <location>
        <begin position="1340"/>
        <end position="1490"/>
    </location>
</feature>
<dbReference type="SUPFAM" id="SSF52540">
    <property type="entry name" value="P-loop containing nucleoside triphosphate hydrolases"/>
    <property type="match status" value="2"/>
</dbReference>
<dbReference type="PROSITE" id="PS51194">
    <property type="entry name" value="HELICASE_CTER"/>
    <property type="match status" value="1"/>
</dbReference>
<comment type="similarity">
    <text evidence="2">Belongs to the SNF2/RAD54 helicase family. SWR1 subfamily.</text>
</comment>
<dbReference type="InterPro" id="IPR002464">
    <property type="entry name" value="DNA/RNA_helicase_DEAH_CS"/>
</dbReference>
<feature type="domain" description="Helicase ATP-binding" evidence="17">
    <location>
        <begin position="799"/>
        <end position="964"/>
    </location>
</feature>
<feature type="region of interest" description="Disordered" evidence="16">
    <location>
        <begin position="1631"/>
        <end position="1655"/>
    </location>
</feature>
<dbReference type="Gene3D" id="3.40.50.300">
    <property type="entry name" value="P-loop containing nucleotide triphosphate hydrolases"/>
    <property type="match status" value="1"/>
</dbReference>
<keyword evidence="6" id="KW-0378">Hydrolase</keyword>
<dbReference type="Gene3D" id="1.20.120.850">
    <property type="entry name" value="SWI2/SNF2 ATPases, N-terminal domain"/>
    <property type="match status" value="1"/>
</dbReference>
<dbReference type="InterPro" id="IPR050520">
    <property type="entry name" value="INO80/SWR1_helicase"/>
</dbReference>
<name>A0ABR4CS32_9HELO</name>
<evidence type="ECO:0000256" key="4">
    <source>
        <dbReference type="ARBA" id="ARBA00012551"/>
    </source>
</evidence>
<feature type="domain" description="HSA" evidence="19">
    <location>
        <begin position="342"/>
        <end position="417"/>
    </location>
</feature>
<dbReference type="PANTHER" id="PTHR45685">
    <property type="entry name" value="HELICASE SRCAP-RELATED"/>
    <property type="match status" value="1"/>
</dbReference>
<evidence type="ECO:0000313" key="21">
    <source>
        <dbReference type="Proteomes" id="UP001595075"/>
    </source>
</evidence>
<reference evidence="20 21" key="1">
    <citation type="journal article" date="2024" name="Commun. Biol.">
        <title>Comparative genomic analysis of thermophilic fungi reveals convergent evolutionary adaptations and gene losses.</title>
        <authorList>
            <person name="Steindorff A.S."/>
            <person name="Aguilar-Pontes M.V."/>
            <person name="Robinson A.J."/>
            <person name="Andreopoulos B."/>
            <person name="LaButti K."/>
            <person name="Kuo A."/>
            <person name="Mondo S."/>
            <person name="Riley R."/>
            <person name="Otillar R."/>
            <person name="Haridas S."/>
            <person name="Lipzen A."/>
            <person name="Grimwood J."/>
            <person name="Schmutz J."/>
            <person name="Clum A."/>
            <person name="Reid I.D."/>
            <person name="Moisan M.C."/>
            <person name="Butler G."/>
            <person name="Nguyen T.T.M."/>
            <person name="Dewar K."/>
            <person name="Conant G."/>
            <person name="Drula E."/>
            <person name="Henrissat B."/>
            <person name="Hansel C."/>
            <person name="Singer S."/>
            <person name="Hutchinson M.I."/>
            <person name="de Vries R.P."/>
            <person name="Natvig D.O."/>
            <person name="Powell A.J."/>
            <person name="Tsang A."/>
            <person name="Grigoriev I.V."/>
        </authorList>
    </citation>
    <scope>NUCLEOTIDE SEQUENCE [LARGE SCALE GENOMIC DNA]</scope>
    <source>
        <strain evidence="20 21">CBS 494.80</strain>
    </source>
</reference>
<feature type="compositionally biased region" description="Pro residues" evidence="16">
    <location>
        <begin position="195"/>
        <end position="209"/>
    </location>
</feature>
<keyword evidence="11" id="KW-0238">DNA-binding</keyword>
<evidence type="ECO:0000256" key="1">
    <source>
        <dbReference type="ARBA" id="ARBA00004123"/>
    </source>
</evidence>
<organism evidence="20 21">
    <name type="scientific">Oculimacula yallundae</name>
    <dbReference type="NCBI Taxonomy" id="86028"/>
    <lineage>
        <taxon>Eukaryota</taxon>
        <taxon>Fungi</taxon>
        <taxon>Dikarya</taxon>
        <taxon>Ascomycota</taxon>
        <taxon>Pezizomycotina</taxon>
        <taxon>Leotiomycetes</taxon>
        <taxon>Helotiales</taxon>
        <taxon>Ploettnerulaceae</taxon>
        <taxon>Oculimacula</taxon>
    </lineage>
</organism>
<dbReference type="SMART" id="SM00487">
    <property type="entry name" value="DEXDc"/>
    <property type="match status" value="1"/>
</dbReference>
<keyword evidence="21" id="KW-1185">Reference proteome</keyword>
<dbReference type="PROSITE" id="PS00690">
    <property type="entry name" value="DEAH_ATP_HELICASE"/>
    <property type="match status" value="1"/>
</dbReference>
<feature type="compositionally biased region" description="Basic residues" evidence="16">
    <location>
        <begin position="164"/>
        <end position="173"/>
    </location>
</feature>
<feature type="compositionally biased region" description="Basic and acidic residues" evidence="16">
    <location>
        <begin position="514"/>
        <end position="535"/>
    </location>
</feature>
<feature type="compositionally biased region" description="Polar residues" evidence="16">
    <location>
        <begin position="731"/>
        <end position="741"/>
    </location>
</feature>
<evidence type="ECO:0000256" key="2">
    <source>
        <dbReference type="ARBA" id="ARBA00009220"/>
    </source>
</evidence>
<feature type="compositionally biased region" description="Acidic residues" evidence="16">
    <location>
        <begin position="578"/>
        <end position="620"/>
    </location>
</feature>
<accession>A0ABR4CS32</accession>
<comment type="caution">
    <text evidence="20">The sequence shown here is derived from an EMBL/GenBank/DDBJ whole genome shotgun (WGS) entry which is preliminary data.</text>
</comment>
<keyword evidence="10" id="KW-0805">Transcription regulation</keyword>
<evidence type="ECO:0000256" key="14">
    <source>
        <dbReference type="ARBA" id="ARBA00023242"/>
    </source>
</evidence>
<dbReference type="PROSITE" id="PS51204">
    <property type="entry name" value="HSA"/>
    <property type="match status" value="1"/>
</dbReference>
<sequence>MTQTASPAPEEQNIHDAPTNGDVTPQVNGKQDETGNDAEPPSKRRRVAETTPNSKQKPKDKPISPPWKPIIAEGVTSFTVDGKRKSGRTNHVPLELQPPSDKRQTRGAIQKEYSKGKHGIANGHAPLSQARDAPSTSVNGTKRPGSANTPSSQHPPNSPAKPPTPKRSHHRKPAPSEPTTQQTTVPKRSHKKKIPPPQDIQSAPPPAPAPARTTKGRRSGRVADISDEAVTPRPQPIKEAEHPFPSPKNVLSRIKFRVKSATLPLTHPGLVLARPRQYDSLKEYFEHGADIRVEDGGIYDPEEPSEYSRDQIERDSDVILRAENAVKPGGILSVERCSAYQPEATDQLPRQYSHLDHMIKAAFEFRRLLLIEQKKHRVTAKRVADACVAEWHRRQPKTLAQIEAESEEAQKARYKKLVTKTLDVMFENVRVEVNRRRLLEWEAQEQARVRKALSQAVDISTQKLQARRSQMDSGMATDEEDSDASDITDNEGGSYDELDEDRESNLSESESEPDEARMEPADDEHLTVEQLREKYAVLPNTDLNLDTKPMDEDMPELTEDQPVGSEAGVELETTVVEETLDDSDESVDMDDDMGSSDEDRDSDDEDGDSDASDEEDEDMGESSLLGFLAPSELKAVELGAIQPEGDASIVPDVIGVAEADGTDGEGEVSFVPDVVATQVTEIIADENTSIGMSETITQIEMVEEKGEQPVSLVDSPKPAKHITSERLATSPDRSSQPTPRTTETRPSDVDSASSVELHQSRQVTRSATPQSGNQLKTKVPFLLRGTLREYQHYGLDWLAGLYANNTNGILADEMGLGKTIQTIALLAHLACEHEVWGPHLVIVPTSVMLNWEMEFKKWCPGFKILTYYGSQEERKRKRLGWKTDDAWNVIITSYQLVIQDQQVFKRRRWHYMILDEAHNIKNFNSQRWQVMLNFNTRARLLITGTPLQNNLTELWSLLYFLMPSDGTGQGVGGFADLKEFQDWFKKPSEQILEHGREQMDDESKGIITKLHRLLRPYLLRRLKADVEKQMPAKYEHVEFCRLSKRQRELYDGFLSRGDTRDTLAGGNYLSIINCLMQLRKVCNHPDLFVERAIMTSFPMERSAVADFEIKELLVRRRLLREDPMTKASLEFLNLVPTKLERLAGNVTSRSAALSAQRVLMDMREAQRLRAQNALTSLDPSTAKSNLTYLESASRWGRFEELQHCVYLNALRRQQKPIFGTQLLNRLTLGISNRPLKPRPTQRTQMLTWLENRSPTLMSMIPTLESRSQDLNTTIQKFACVTPPVVAKDINSMILSPKELSTVQSSVTGAKVDPFHEARMRLSIQFPDKRLLQYDCGKLQTLAKLLRKLEAGGHRALIFTQMTKVLDILEQFLNIHGHKYLRLDGSTKIEQRQVLTDRFNNDTRILAFILSTRSGGLGINLTGADTVIFYDLDWNPAMDKQCQDRCHRIGQTRDVHIYRLVSEHTIEANILRKASQKQMLDDVVIQEGDFTTDYFNKMSVRDVLGEKSELLDGDAAANAAMDRLLGGPSNDRDVQKVLAQAEDQEDVAAAKVAEREIVQTDAMDFDENATASATPAGVGTPREGEPTPGPAGTPAIEEVTEVDEDDENNAWGERIRSTDDYLLRLVADLVKDTPLELPKDKSRNRRGRDHRSHRAR</sequence>
<dbReference type="SMART" id="SM00490">
    <property type="entry name" value="HELICc"/>
    <property type="match status" value="1"/>
</dbReference>
<evidence type="ECO:0000256" key="7">
    <source>
        <dbReference type="ARBA" id="ARBA00022806"/>
    </source>
</evidence>
<dbReference type="InterPro" id="IPR014001">
    <property type="entry name" value="Helicase_ATP-bd"/>
</dbReference>
<feature type="region of interest" description="Disordered" evidence="16">
    <location>
        <begin position="705"/>
        <end position="772"/>
    </location>
</feature>
<evidence type="ECO:0000313" key="20">
    <source>
        <dbReference type="EMBL" id="KAL2072568.1"/>
    </source>
</evidence>
<keyword evidence="5" id="KW-0547">Nucleotide-binding</keyword>
<feature type="compositionally biased region" description="Basic residues" evidence="16">
    <location>
        <begin position="1641"/>
        <end position="1655"/>
    </location>
</feature>
<dbReference type="EC" id="3.6.4.12" evidence="4"/>
<evidence type="ECO:0000256" key="12">
    <source>
        <dbReference type="ARBA" id="ARBA00023159"/>
    </source>
</evidence>
<dbReference type="PANTHER" id="PTHR45685:SF1">
    <property type="entry name" value="HELICASE SRCAP"/>
    <property type="match status" value="1"/>
</dbReference>
<feature type="compositionally biased region" description="Polar residues" evidence="16">
    <location>
        <begin position="177"/>
        <end position="186"/>
    </location>
</feature>
<dbReference type="CDD" id="cd18793">
    <property type="entry name" value="SF2_C_SNF"/>
    <property type="match status" value="1"/>
</dbReference>
<keyword evidence="12" id="KW-0010">Activator</keyword>
<evidence type="ECO:0000256" key="3">
    <source>
        <dbReference type="ARBA" id="ARBA00011826"/>
    </source>
</evidence>
<evidence type="ECO:0000259" key="19">
    <source>
        <dbReference type="PROSITE" id="PS51204"/>
    </source>
</evidence>
<proteinExistence type="inferred from homology"/>
<dbReference type="PROSITE" id="PS51192">
    <property type="entry name" value="HELICASE_ATP_BIND_1"/>
    <property type="match status" value="1"/>
</dbReference>
<evidence type="ECO:0000256" key="10">
    <source>
        <dbReference type="ARBA" id="ARBA00023015"/>
    </source>
</evidence>
<evidence type="ECO:0000256" key="5">
    <source>
        <dbReference type="ARBA" id="ARBA00022741"/>
    </source>
</evidence>
<keyword evidence="8" id="KW-0067">ATP-binding</keyword>
<keyword evidence="14" id="KW-0539">Nucleus</keyword>
<feature type="region of interest" description="Disordered" evidence="16">
    <location>
        <begin position="1561"/>
        <end position="1616"/>
    </location>
</feature>
<dbReference type="Pfam" id="PF00176">
    <property type="entry name" value="SNF2-rel_dom"/>
    <property type="match status" value="1"/>
</dbReference>
<dbReference type="InterPro" id="IPR000330">
    <property type="entry name" value="SNF2_N"/>
</dbReference>
<dbReference type="Pfam" id="PF00271">
    <property type="entry name" value="Helicase_C"/>
    <property type="match status" value="1"/>
</dbReference>
<feature type="compositionally biased region" description="Polar residues" evidence="16">
    <location>
        <begin position="134"/>
        <end position="154"/>
    </location>
</feature>
<evidence type="ECO:0000256" key="15">
    <source>
        <dbReference type="ARBA" id="ARBA00047995"/>
    </source>
</evidence>
<dbReference type="InterPro" id="IPR014012">
    <property type="entry name" value="HSA_dom"/>
</dbReference>
<dbReference type="EMBL" id="JAZHXI010000004">
    <property type="protein sequence ID" value="KAL2072568.1"/>
    <property type="molecule type" value="Genomic_DNA"/>
</dbReference>
<feature type="compositionally biased region" description="Polar residues" evidence="16">
    <location>
        <begin position="750"/>
        <end position="772"/>
    </location>
</feature>
<dbReference type="InterPro" id="IPR049730">
    <property type="entry name" value="SNF2/RAD54-like_C"/>
</dbReference>
<dbReference type="InterPro" id="IPR027417">
    <property type="entry name" value="P-loop_NTPase"/>
</dbReference>
<feature type="compositionally biased region" description="Acidic residues" evidence="16">
    <location>
        <begin position="477"/>
        <end position="502"/>
    </location>
</feature>
<feature type="region of interest" description="Disordered" evidence="16">
    <location>
        <begin position="464"/>
        <end position="626"/>
    </location>
</feature>
<feature type="compositionally biased region" description="Basic and acidic residues" evidence="16">
    <location>
        <begin position="1631"/>
        <end position="1640"/>
    </location>
</feature>
<evidence type="ECO:0000259" key="18">
    <source>
        <dbReference type="PROSITE" id="PS51194"/>
    </source>
</evidence>
<evidence type="ECO:0000256" key="11">
    <source>
        <dbReference type="ARBA" id="ARBA00023125"/>
    </source>
</evidence>
<dbReference type="InterPro" id="IPR038718">
    <property type="entry name" value="SNF2-like_sf"/>
</dbReference>
<comment type="catalytic activity">
    <reaction evidence="15">
        <text>ATP + H2O = ADP + phosphate + H(+)</text>
        <dbReference type="Rhea" id="RHEA:13065"/>
        <dbReference type="ChEBI" id="CHEBI:15377"/>
        <dbReference type="ChEBI" id="CHEBI:15378"/>
        <dbReference type="ChEBI" id="CHEBI:30616"/>
        <dbReference type="ChEBI" id="CHEBI:43474"/>
        <dbReference type="ChEBI" id="CHEBI:456216"/>
        <dbReference type="EC" id="3.6.4.12"/>
    </reaction>
</comment>
<evidence type="ECO:0000256" key="9">
    <source>
        <dbReference type="ARBA" id="ARBA00022853"/>
    </source>
</evidence>
<comment type="subcellular location">
    <subcellularLocation>
        <location evidence="1">Nucleus</location>
    </subcellularLocation>
</comment>
<dbReference type="InterPro" id="IPR001650">
    <property type="entry name" value="Helicase_C-like"/>
</dbReference>
<evidence type="ECO:0000256" key="13">
    <source>
        <dbReference type="ARBA" id="ARBA00023163"/>
    </source>
</evidence>
<keyword evidence="7" id="KW-0347">Helicase</keyword>
<keyword evidence="9" id="KW-0156">Chromatin regulator</keyword>
<dbReference type="Proteomes" id="UP001595075">
    <property type="component" value="Unassembled WGS sequence"/>
</dbReference>
<evidence type="ECO:0000256" key="6">
    <source>
        <dbReference type="ARBA" id="ARBA00022801"/>
    </source>
</evidence>
<feature type="region of interest" description="Disordered" evidence="16">
    <location>
        <begin position="1"/>
        <end position="247"/>
    </location>
</feature>
<feature type="compositionally biased region" description="Acidic residues" evidence="16">
    <location>
        <begin position="1597"/>
        <end position="1607"/>
    </location>
</feature>
<dbReference type="Gene3D" id="3.40.50.10810">
    <property type="entry name" value="Tandem AAA-ATPase domain"/>
    <property type="match status" value="1"/>
</dbReference>
<dbReference type="CDD" id="cd18003">
    <property type="entry name" value="DEXQc_SRCAP"/>
    <property type="match status" value="1"/>
</dbReference>
<protein>
    <recommendedName>
        <fullName evidence="4">DNA helicase</fullName>
        <ecNumber evidence="4">3.6.4.12</ecNumber>
    </recommendedName>
</protein>
<gene>
    <name evidence="20" type="ORF">VTL71DRAFT_11911</name>
</gene>
<keyword evidence="13" id="KW-0804">Transcription</keyword>
<comment type="subunit">
    <text evidence="3">Component of the SWR1 chromatin-remodeling complex.</text>
</comment>
<evidence type="ECO:0000256" key="8">
    <source>
        <dbReference type="ARBA" id="ARBA00022840"/>
    </source>
</evidence>